<keyword evidence="2" id="KW-0732">Signal</keyword>
<accession>A0A4V0Z831</accession>
<keyword evidence="1" id="KW-1133">Transmembrane helix</keyword>
<dbReference type="EMBL" id="CP035945">
    <property type="protein sequence ID" value="QBE98878.1"/>
    <property type="molecule type" value="Genomic_DNA"/>
</dbReference>
<protein>
    <submittedName>
        <fullName evidence="3">Uncharacterized protein</fullName>
    </submittedName>
</protein>
<proteinExistence type="predicted"/>
<dbReference type="KEGG" id="bpro:PMF13cell1_04447"/>
<sequence length="140" mass="16059">MKKMQSVCYMVAFFLCVLCLFFAFSQRQDSRGAEGGLRDIPGQTAITRAGHGEHPDCFQKEETFSRPNLGENKGEEDQFLRLLPLFLVLFSCALVFLFSGETKASLYAFFRLSFLLNDPPLKRIFIVQYKDGKKRLPLFI</sequence>
<evidence type="ECO:0000256" key="1">
    <source>
        <dbReference type="SAM" id="Phobius"/>
    </source>
</evidence>
<name>A0A4V0Z831_9FIRM</name>
<gene>
    <name evidence="3" type="ORF">PMF13cell1_04447</name>
</gene>
<keyword evidence="1" id="KW-0812">Transmembrane</keyword>
<feature type="signal peptide" evidence="2">
    <location>
        <begin position="1"/>
        <end position="25"/>
    </location>
</feature>
<organism evidence="3 4">
    <name type="scientific">Blautia producta</name>
    <dbReference type="NCBI Taxonomy" id="33035"/>
    <lineage>
        <taxon>Bacteria</taxon>
        <taxon>Bacillati</taxon>
        <taxon>Bacillota</taxon>
        <taxon>Clostridia</taxon>
        <taxon>Lachnospirales</taxon>
        <taxon>Lachnospiraceae</taxon>
        <taxon>Blautia</taxon>
    </lineage>
</organism>
<dbReference type="RefSeq" id="WP_130182148.1">
    <property type="nucleotide sequence ID" value="NZ_CP035945.1"/>
</dbReference>
<reference evidence="3 4" key="1">
    <citation type="submission" date="2019-01" db="EMBL/GenBank/DDBJ databases">
        <title>PMF-metabolizing Aryl O-demethylase.</title>
        <authorList>
            <person name="Kim M."/>
        </authorList>
    </citation>
    <scope>NUCLEOTIDE SEQUENCE [LARGE SCALE GENOMIC DNA]</scope>
    <source>
        <strain evidence="3 4">PMF1</strain>
    </source>
</reference>
<feature type="chain" id="PRO_5038480519" evidence="2">
    <location>
        <begin position="26"/>
        <end position="140"/>
    </location>
</feature>
<evidence type="ECO:0000256" key="2">
    <source>
        <dbReference type="SAM" id="SignalP"/>
    </source>
</evidence>
<dbReference type="Proteomes" id="UP000289794">
    <property type="component" value="Chromosome"/>
</dbReference>
<dbReference type="AlphaFoldDB" id="A0A4V0Z831"/>
<evidence type="ECO:0000313" key="4">
    <source>
        <dbReference type="Proteomes" id="UP000289794"/>
    </source>
</evidence>
<evidence type="ECO:0000313" key="3">
    <source>
        <dbReference type="EMBL" id="QBE98878.1"/>
    </source>
</evidence>
<keyword evidence="1" id="KW-0472">Membrane</keyword>
<feature type="transmembrane region" description="Helical" evidence="1">
    <location>
        <begin position="79"/>
        <end position="98"/>
    </location>
</feature>